<dbReference type="InterPro" id="IPR013783">
    <property type="entry name" value="Ig-like_fold"/>
</dbReference>
<feature type="region of interest" description="Disordered" evidence="15">
    <location>
        <begin position="1257"/>
        <end position="1295"/>
    </location>
</feature>
<dbReference type="GO" id="GO:0060070">
    <property type="term" value="P:canonical Wnt signaling pathway"/>
    <property type="evidence" value="ECO:0007669"/>
    <property type="project" value="Ensembl"/>
</dbReference>
<evidence type="ECO:0000256" key="1">
    <source>
        <dbReference type="ARBA" id="ARBA00004141"/>
    </source>
</evidence>
<evidence type="ECO:0000259" key="17">
    <source>
        <dbReference type="PROSITE" id="PS50221"/>
    </source>
</evidence>
<evidence type="ECO:0000256" key="12">
    <source>
        <dbReference type="ARBA" id="ARBA00023180"/>
    </source>
</evidence>
<dbReference type="SUPFAM" id="SSF111418">
    <property type="entry name" value="Hormone receptor domain"/>
    <property type="match status" value="1"/>
</dbReference>
<feature type="compositionally biased region" description="Polar residues" evidence="15">
    <location>
        <begin position="1142"/>
        <end position="1177"/>
    </location>
</feature>
<dbReference type="InParanoid" id="A0A3Q1F0N7"/>
<comment type="similarity">
    <text evidence="2">Belongs to the G-protein coupled receptor 2 family. Adhesion G-protein coupled receptor (ADGR) subfamily.</text>
</comment>
<feature type="transmembrane region" description="Helical" evidence="16">
    <location>
        <begin position="768"/>
        <end position="789"/>
    </location>
</feature>
<evidence type="ECO:0000256" key="8">
    <source>
        <dbReference type="ARBA" id="ARBA00023040"/>
    </source>
</evidence>
<feature type="transmembrane region" description="Helical" evidence="16">
    <location>
        <begin position="1032"/>
        <end position="1051"/>
    </location>
</feature>
<dbReference type="GO" id="GO:1990909">
    <property type="term" value="C:Wnt signalosome"/>
    <property type="evidence" value="ECO:0007669"/>
    <property type="project" value="Ensembl"/>
</dbReference>
<dbReference type="Pfam" id="PF26588">
    <property type="entry name" value="GAIN_ADGRA3"/>
    <property type="match status" value="1"/>
</dbReference>
<dbReference type="InterPro" id="IPR000832">
    <property type="entry name" value="GPCR_2_secretin-like"/>
</dbReference>
<evidence type="ECO:0000313" key="22">
    <source>
        <dbReference type="Proteomes" id="UP000257200"/>
    </source>
</evidence>
<dbReference type="GO" id="GO:0005886">
    <property type="term" value="C:plasma membrane"/>
    <property type="evidence" value="ECO:0007669"/>
    <property type="project" value="Ensembl"/>
</dbReference>
<evidence type="ECO:0000256" key="15">
    <source>
        <dbReference type="SAM" id="MobiDB-lite"/>
    </source>
</evidence>
<dbReference type="PROSITE" id="PS50221">
    <property type="entry name" value="GAIN_B"/>
    <property type="match status" value="1"/>
</dbReference>
<dbReference type="InterPro" id="IPR036179">
    <property type="entry name" value="Ig-like_dom_sf"/>
</dbReference>
<feature type="compositionally biased region" description="Polar residues" evidence="15">
    <location>
        <begin position="1362"/>
        <end position="1373"/>
    </location>
</feature>
<feature type="region of interest" description="Disordered" evidence="15">
    <location>
        <begin position="1362"/>
        <end position="1385"/>
    </location>
</feature>
<dbReference type="PROSITE" id="PS00650">
    <property type="entry name" value="G_PROTEIN_RECEP_F2_2"/>
    <property type="match status" value="1"/>
</dbReference>
<evidence type="ECO:0000256" key="10">
    <source>
        <dbReference type="ARBA" id="ARBA00023157"/>
    </source>
</evidence>
<keyword evidence="9 16" id="KW-0472">Membrane</keyword>
<feature type="transmembrane region" description="Helical" evidence="16">
    <location>
        <begin position="801"/>
        <end position="824"/>
    </location>
</feature>
<evidence type="ECO:0000259" key="20">
    <source>
        <dbReference type="PROSITE" id="PS50835"/>
    </source>
</evidence>
<dbReference type="PANTHER" id="PTHR45930">
    <property type="entry name" value="G-PROTEIN COUPLED RECEPTOR 124-LIKE PROTEIN"/>
    <property type="match status" value="1"/>
</dbReference>
<dbReference type="InterPro" id="IPR058808">
    <property type="entry name" value="GAIN_ADGRA2/3"/>
</dbReference>
<evidence type="ECO:0000313" key="21">
    <source>
        <dbReference type="Ensembl" id="ENSAPOP00000009622.1"/>
    </source>
</evidence>
<evidence type="ECO:0000256" key="7">
    <source>
        <dbReference type="ARBA" id="ARBA00022989"/>
    </source>
</evidence>
<evidence type="ECO:0000256" key="5">
    <source>
        <dbReference type="ARBA" id="ARBA00022729"/>
    </source>
</evidence>
<feature type="transmembrane region" description="Helical" evidence="16">
    <location>
        <begin position="1003"/>
        <end position="1026"/>
    </location>
</feature>
<dbReference type="PROSITE" id="PS50835">
    <property type="entry name" value="IG_LIKE"/>
    <property type="match status" value="1"/>
</dbReference>
<reference evidence="21" key="1">
    <citation type="submission" date="2025-08" db="UniProtKB">
        <authorList>
            <consortium name="Ensembl"/>
        </authorList>
    </citation>
    <scope>IDENTIFICATION</scope>
</reference>
<dbReference type="GO" id="GO:0004930">
    <property type="term" value="F:G protein-coupled receptor activity"/>
    <property type="evidence" value="ECO:0007669"/>
    <property type="project" value="UniProtKB-KW"/>
</dbReference>
<dbReference type="PROSITE" id="PS51450">
    <property type="entry name" value="LRR"/>
    <property type="match status" value="2"/>
</dbReference>
<feature type="region of interest" description="Disordered" evidence="15">
    <location>
        <begin position="1107"/>
        <end position="1128"/>
    </location>
</feature>
<dbReference type="SMART" id="SM00082">
    <property type="entry name" value="LRRCT"/>
    <property type="match status" value="1"/>
</dbReference>
<keyword evidence="22" id="KW-1185">Reference proteome</keyword>
<feature type="domain" description="GAIN-B" evidence="17">
    <location>
        <begin position="598"/>
        <end position="755"/>
    </location>
</feature>
<evidence type="ECO:0000256" key="6">
    <source>
        <dbReference type="ARBA" id="ARBA00022737"/>
    </source>
</evidence>
<evidence type="ECO:0000259" key="18">
    <source>
        <dbReference type="PROSITE" id="PS50227"/>
    </source>
</evidence>
<feature type="region of interest" description="Disordered" evidence="15">
    <location>
        <begin position="1142"/>
        <end position="1206"/>
    </location>
</feature>
<dbReference type="InterPro" id="IPR007110">
    <property type="entry name" value="Ig-like_dom"/>
</dbReference>
<dbReference type="FunCoup" id="A0A3Q1F0N7">
    <property type="interactions" value="585"/>
</dbReference>
<dbReference type="Pfam" id="PF01825">
    <property type="entry name" value="GPS"/>
    <property type="match status" value="1"/>
</dbReference>
<sequence length="1385" mass="150958">MTGGGGAAEVRSSRRTMFAPGVGIPLLPGRLVLMLLLLCATEPRLSQACPGLLASTSGCSCTDDRSKAHGVQAVGKRVSCSKEELTELPDVSLLPNRTVTLILSHNKIRVLKNGSFFGLYALEKLDLKHNLISTIMPGAFQGLSEVRKLDLSNNRIGCLTADMFQGLTNLTKLNLSGNIISTLDPGVFDELPSLKQVNFNSDYLSCDCGLRWVPGFFQNSPARLGDETLCAYPSSLKGKPLRGLKAGQLSCDGPLELHTLSLLPSQRQVVFRGDRLPFHCTAALVDKITTLHWRHNGQLVTSDPEMGVQLENSVLHDCTFITSELILFNVHVEASGEWECVVSTGRGNTSRSVEIVVLENSASFCPEDKVVNNRGEFRWPRTLAGITSHQYCLQLRYPSLTVEGGMEQKKASRYCDRSGKWQDGDYSNCHYTNGITRVLHTFILRPINASNVVTVAHQVRTYTLEAAGFTDSVDVMYVAQIMEKFMEYVRQLRELSEVMVEMGSNLMQVDDQILALAQREKRACSSIVYSLETLAWPQLHSHAQDFSMLSKNIVMEAHLIRPAHFTGITCTAYQRREVLTGNPNMEKPDSTHEQQLHFRCSTGTHNTSLNNFPLKNSVALASVTLPATLFPPDATADCKLQFVVFRTGSFFPLSGNTSNTVEHPRRRSVNTPVIFVGLADGCSMWNYSEPVWVSLRHLSPGTDAVAAQWSLKGLDKQGGWSQEGCKLVHSDSSTSTMRCSLLSNYAVLQEVPDFPHPPPISVRVLHPVVYACTALLLLCLFTIIITHILHHSSIHISRKSWHTLLNTCFHIAMTTAIYAGGISLTSYPVVCQAVGIALHYSSLSTLLWIGVSARVIYKEAVWRMPRQPEGEPPAPPTQRPMLRFYLIADGVPLIICGITAAVNVNNYGDNSPYCWLVWRSSLGSFFVPAGLVVLVTWIYFLCTVFRLRHRVAKECTGTTLSSPVTETHPALAGSTSLLSTDSAVGPINPVVLPEDQYSLKTQFSVLVATHFLFVILWCCGAMAMWLAGHTSLLFSSLYGMVAIVLGVFLVVHHCFRRLDVQASWLACCPGYRRSHPMSTYTHTCTTGSGVQTSEQGSQLFINCHPPGDSHNSSSARSSSTPSGISSVGPGPCKLTNLLQVGQDSSNNTSRVPTGNNTSTSTDNITKQTNNILPTINSAAPVHPQRRKVSSRTKQGSNQYYHRSEGRGHYRLKALRTAAGGGSLGALGPTGLEHFSSSHAVYKQATSENGSIHHSLSENQASTLTNGKRVGESVATSPSEGSDGGSSGSRKPFPLLPSMASRAAMHGAQRRCASRDNLKLAACAERDTKRCSYPLNSVTTTVPGAAAPNGTLKNSVLELEQDMSGTDQSHSSVGMKSGLWKSETTV</sequence>
<dbReference type="Pfam" id="PF00560">
    <property type="entry name" value="LRR_1"/>
    <property type="match status" value="1"/>
</dbReference>
<dbReference type="Gene3D" id="4.10.1240.10">
    <property type="entry name" value="GPCR, family 2, extracellular hormone receptor domain"/>
    <property type="match status" value="1"/>
</dbReference>
<evidence type="ECO:0000256" key="9">
    <source>
        <dbReference type="ARBA" id="ARBA00023136"/>
    </source>
</evidence>
<keyword evidence="10" id="KW-1015">Disulfide bond</keyword>
<keyword evidence="13" id="KW-0807">Transducer</keyword>
<feature type="domain" description="Ig-like" evidence="20">
    <location>
        <begin position="254"/>
        <end position="356"/>
    </location>
</feature>
<dbReference type="PROSITE" id="PS50227">
    <property type="entry name" value="G_PROTEIN_RECEP_F2_3"/>
    <property type="match status" value="1"/>
</dbReference>
<dbReference type="SUPFAM" id="SSF52058">
    <property type="entry name" value="L domain-like"/>
    <property type="match status" value="1"/>
</dbReference>
<dbReference type="InterPro" id="IPR000203">
    <property type="entry name" value="GPS"/>
</dbReference>
<evidence type="ECO:0000256" key="13">
    <source>
        <dbReference type="ARBA" id="ARBA00023224"/>
    </source>
</evidence>
<dbReference type="InterPro" id="IPR057244">
    <property type="entry name" value="GAIN_B"/>
</dbReference>
<keyword evidence="7 16" id="KW-1133">Transmembrane helix</keyword>
<evidence type="ECO:0000256" key="14">
    <source>
        <dbReference type="ARBA" id="ARBA00023319"/>
    </source>
</evidence>
<keyword evidence="11" id="KW-0675">Receptor</keyword>
<feature type="compositionally biased region" description="Low complexity" evidence="15">
    <location>
        <begin position="1109"/>
        <end position="1126"/>
    </location>
</feature>
<dbReference type="GO" id="GO:0002040">
    <property type="term" value="P:sprouting angiogenesis"/>
    <property type="evidence" value="ECO:0007669"/>
    <property type="project" value="TreeGrafter"/>
</dbReference>
<dbReference type="InterPro" id="IPR017983">
    <property type="entry name" value="GPCR_2_secretin-like_CS"/>
</dbReference>
<dbReference type="InterPro" id="IPR051963">
    <property type="entry name" value="Adhesion_GPCR_A"/>
</dbReference>
<protein>
    <submittedName>
        <fullName evidence="21">Adhesion G protein-coupled receptor A2</fullName>
    </submittedName>
</protein>
<feature type="domain" description="G-protein coupled receptors family 2 profile 2" evidence="19">
    <location>
        <begin position="762"/>
        <end position="1057"/>
    </location>
</feature>
<dbReference type="InterPro" id="IPR017981">
    <property type="entry name" value="GPCR_2-like_7TM"/>
</dbReference>
<dbReference type="InterPro" id="IPR001611">
    <property type="entry name" value="Leu-rich_rpt"/>
</dbReference>
<dbReference type="InterPro" id="IPR003599">
    <property type="entry name" value="Ig_sub"/>
</dbReference>
<feature type="transmembrane region" description="Helical" evidence="16">
    <location>
        <begin position="922"/>
        <end position="942"/>
    </location>
</feature>
<dbReference type="Gene3D" id="2.60.40.10">
    <property type="entry name" value="Immunoglobulins"/>
    <property type="match status" value="1"/>
</dbReference>
<keyword evidence="4 16" id="KW-0812">Transmembrane</keyword>
<keyword evidence="8" id="KW-0297">G-protein coupled receptor</keyword>
<reference evidence="21" key="2">
    <citation type="submission" date="2025-09" db="UniProtKB">
        <authorList>
            <consortium name="Ensembl"/>
        </authorList>
    </citation>
    <scope>IDENTIFICATION</scope>
</reference>
<dbReference type="Pfam" id="PF00002">
    <property type="entry name" value="7tm_2"/>
    <property type="match status" value="1"/>
</dbReference>
<feature type="transmembrane region" description="Helical" evidence="16">
    <location>
        <begin position="884"/>
        <end position="902"/>
    </location>
</feature>
<feature type="compositionally biased region" description="Polar residues" evidence="15">
    <location>
        <begin position="1191"/>
        <end position="1200"/>
    </location>
</feature>
<dbReference type="FunFam" id="3.80.10.10:FF:000287">
    <property type="entry name" value="adhesion G protein-coupled receptor A3"/>
    <property type="match status" value="1"/>
</dbReference>
<feature type="domain" description="G-protein coupled receptors family 2 profile 1" evidence="18">
    <location>
        <begin position="339"/>
        <end position="433"/>
    </location>
</feature>
<organism evidence="21 22">
    <name type="scientific">Acanthochromis polyacanthus</name>
    <name type="common">spiny chromis</name>
    <dbReference type="NCBI Taxonomy" id="80966"/>
    <lineage>
        <taxon>Eukaryota</taxon>
        <taxon>Metazoa</taxon>
        <taxon>Chordata</taxon>
        <taxon>Craniata</taxon>
        <taxon>Vertebrata</taxon>
        <taxon>Euteleostomi</taxon>
        <taxon>Actinopterygii</taxon>
        <taxon>Neopterygii</taxon>
        <taxon>Teleostei</taxon>
        <taxon>Neoteleostei</taxon>
        <taxon>Acanthomorphata</taxon>
        <taxon>Ovalentaria</taxon>
        <taxon>Pomacentridae</taxon>
        <taxon>Acanthochromis</taxon>
    </lineage>
</organism>
<dbReference type="STRING" id="80966.ENSAPOP00000009622"/>
<keyword evidence="6" id="KW-0677">Repeat</keyword>
<dbReference type="Gene3D" id="1.20.1070.10">
    <property type="entry name" value="Rhodopsin 7-helix transmembrane proteins"/>
    <property type="match status" value="1"/>
</dbReference>
<dbReference type="GO" id="GO:0007417">
    <property type="term" value="P:central nervous system development"/>
    <property type="evidence" value="ECO:0007669"/>
    <property type="project" value="TreeGrafter"/>
</dbReference>
<dbReference type="Gene3D" id="2.60.220.50">
    <property type="match status" value="1"/>
</dbReference>
<dbReference type="PANTHER" id="PTHR45930:SF1">
    <property type="entry name" value="ADHESION G PROTEIN-COUPLED RECEPTOR A2"/>
    <property type="match status" value="1"/>
</dbReference>
<name>A0A3Q1F0N7_9TELE</name>
<dbReference type="InterPro" id="IPR036445">
    <property type="entry name" value="GPCR_2_extracell_dom_sf"/>
</dbReference>
<dbReference type="Pfam" id="PF13855">
    <property type="entry name" value="LRR_8"/>
    <property type="match status" value="1"/>
</dbReference>
<keyword evidence="5" id="KW-0732">Signal</keyword>
<evidence type="ECO:0000256" key="4">
    <source>
        <dbReference type="ARBA" id="ARBA00022692"/>
    </source>
</evidence>
<dbReference type="InterPro" id="IPR032675">
    <property type="entry name" value="LRR_dom_sf"/>
</dbReference>
<dbReference type="Pfam" id="PF01463">
    <property type="entry name" value="LRRCT"/>
    <property type="match status" value="1"/>
</dbReference>
<dbReference type="GeneTree" id="ENSGT00940000158941"/>
<evidence type="ECO:0000256" key="3">
    <source>
        <dbReference type="ARBA" id="ARBA00022614"/>
    </source>
</evidence>
<keyword evidence="3" id="KW-0433">Leucine-rich repeat</keyword>
<keyword evidence="14" id="KW-0393">Immunoglobulin domain</keyword>
<dbReference type="InterPro" id="IPR001879">
    <property type="entry name" value="GPCR_2_extracellular_dom"/>
</dbReference>
<dbReference type="InterPro" id="IPR046338">
    <property type="entry name" value="GAIN_dom_sf"/>
</dbReference>
<dbReference type="Proteomes" id="UP000257200">
    <property type="component" value="Unplaced"/>
</dbReference>
<dbReference type="GO" id="GO:0090263">
    <property type="term" value="P:positive regulation of canonical Wnt signaling pathway"/>
    <property type="evidence" value="ECO:0007669"/>
    <property type="project" value="TreeGrafter"/>
</dbReference>
<dbReference type="Ensembl" id="ENSAPOT00000001250.1">
    <property type="protein sequence ID" value="ENSAPOP00000009622.1"/>
    <property type="gene ID" value="ENSAPOG00000011983.1"/>
</dbReference>
<feature type="transmembrane region" description="Helical" evidence="16">
    <location>
        <begin position="836"/>
        <end position="857"/>
    </location>
</feature>
<keyword evidence="12" id="KW-0325">Glycoprotein</keyword>
<dbReference type="InterPro" id="IPR003591">
    <property type="entry name" value="Leu-rich_rpt_typical-subtyp"/>
</dbReference>
<comment type="subcellular location">
    <subcellularLocation>
        <location evidence="1">Membrane</location>
        <topology evidence="1">Multi-pass membrane protein</topology>
    </subcellularLocation>
</comment>
<dbReference type="SMART" id="SM00369">
    <property type="entry name" value="LRR_TYP"/>
    <property type="match status" value="4"/>
</dbReference>
<evidence type="ECO:0000256" key="16">
    <source>
        <dbReference type="SAM" id="Phobius"/>
    </source>
</evidence>
<accession>A0A3Q1F0N7</accession>
<evidence type="ECO:0000256" key="2">
    <source>
        <dbReference type="ARBA" id="ARBA00007343"/>
    </source>
</evidence>
<proteinExistence type="inferred from homology"/>
<evidence type="ECO:0000259" key="19">
    <source>
        <dbReference type="PROSITE" id="PS50261"/>
    </source>
</evidence>
<dbReference type="SMART" id="SM00409">
    <property type="entry name" value="IG"/>
    <property type="match status" value="1"/>
</dbReference>
<dbReference type="InterPro" id="IPR000483">
    <property type="entry name" value="Cys-rich_flank_reg_C"/>
</dbReference>
<evidence type="ECO:0000256" key="11">
    <source>
        <dbReference type="ARBA" id="ARBA00023170"/>
    </source>
</evidence>
<dbReference type="PROSITE" id="PS50261">
    <property type="entry name" value="G_PROTEIN_RECEP_F2_4"/>
    <property type="match status" value="1"/>
</dbReference>
<dbReference type="Gene3D" id="3.80.10.10">
    <property type="entry name" value="Ribonuclease Inhibitor"/>
    <property type="match status" value="2"/>
</dbReference>
<dbReference type="SUPFAM" id="SSF48726">
    <property type="entry name" value="Immunoglobulin"/>
    <property type="match status" value="1"/>
</dbReference>